<reference evidence="1 2" key="1">
    <citation type="submission" date="2022-04" db="EMBL/GenBank/DDBJ databases">
        <authorList>
            <person name="Huq M.A."/>
        </authorList>
    </citation>
    <scope>NUCLEOTIDE SEQUENCE [LARGE SCALE GENOMIC DNA]</scope>
    <source>
        <strain evidence="1 2">MAH-33</strain>
    </source>
</reference>
<organism evidence="1 2">
    <name type="scientific">Sphingobium agri</name>
    <dbReference type="NCBI Taxonomy" id="2933566"/>
    <lineage>
        <taxon>Bacteria</taxon>
        <taxon>Pseudomonadati</taxon>
        <taxon>Pseudomonadota</taxon>
        <taxon>Alphaproteobacteria</taxon>
        <taxon>Sphingomonadales</taxon>
        <taxon>Sphingomonadaceae</taxon>
        <taxon>Sphingobium</taxon>
    </lineage>
</organism>
<evidence type="ECO:0000313" key="2">
    <source>
        <dbReference type="Proteomes" id="UP001203512"/>
    </source>
</evidence>
<accession>A0ABT0E215</accession>
<sequence>MANLLTEPRSTMPAAIVAGDSLRVDRADLAATYPAADGYTASFVFVPVAGGDPVSIEATGGASAWSLLLPADTTEAWGAGDWRWAVKIAKGADRATAESGQLRVNPDPAANIDTRSHARKVLAKIEAAIEGRASQTDLEYTFADGRQIKRMAHRELTELRSYYAKLVAGEDRKAGRSGPGRVLVSL</sequence>
<protein>
    <recommendedName>
        <fullName evidence="3">DUF2285 domain-containing protein</fullName>
    </recommendedName>
</protein>
<dbReference type="RefSeq" id="WP_247234582.1">
    <property type="nucleotide sequence ID" value="NZ_JALKHS010000021.1"/>
</dbReference>
<comment type="caution">
    <text evidence="1">The sequence shown here is derived from an EMBL/GenBank/DDBJ whole genome shotgun (WGS) entry which is preliminary data.</text>
</comment>
<dbReference type="EMBL" id="JALKHS010000021">
    <property type="protein sequence ID" value="MCK0533411.1"/>
    <property type="molecule type" value="Genomic_DNA"/>
</dbReference>
<evidence type="ECO:0000313" key="1">
    <source>
        <dbReference type="EMBL" id="MCK0533411.1"/>
    </source>
</evidence>
<gene>
    <name evidence="1" type="ORF">MU848_17615</name>
</gene>
<keyword evidence="2" id="KW-1185">Reference proteome</keyword>
<name>A0ABT0E215_9SPHN</name>
<evidence type="ECO:0008006" key="3">
    <source>
        <dbReference type="Google" id="ProtNLM"/>
    </source>
</evidence>
<proteinExistence type="predicted"/>
<dbReference type="Proteomes" id="UP001203512">
    <property type="component" value="Unassembled WGS sequence"/>
</dbReference>